<dbReference type="EMBL" id="UOES01000046">
    <property type="protein sequence ID" value="VAW25975.1"/>
    <property type="molecule type" value="Genomic_DNA"/>
</dbReference>
<evidence type="ECO:0000259" key="4">
    <source>
        <dbReference type="Pfam" id="PF00370"/>
    </source>
</evidence>
<dbReference type="GO" id="GO:0004370">
    <property type="term" value="F:glycerol kinase activity"/>
    <property type="evidence" value="ECO:0007669"/>
    <property type="project" value="UniProtKB-EC"/>
</dbReference>
<evidence type="ECO:0000256" key="1">
    <source>
        <dbReference type="ARBA" id="ARBA00009156"/>
    </source>
</evidence>
<name>A0A3B0U505_9ZZZZ</name>
<dbReference type="PANTHER" id="PTHR10196">
    <property type="entry name" value="SUGAR KINASE"/>
    <property type="match status" value="1"/>
</dbReference>
<accession>A0A3B0U505</accession>
<protein>
    <submittedName>
        <fullName evidence="5">Glycerol kinase</fullName>
        <ecNumber evidence="5">2.7.1.30</ecNumber>
    </submittedName>
</protein>
<reference evidence="5" key="1">
    <citation type="submission" date="2018-06" db="EMBL/GenBank/DDBJ databases">
        <authorList>
            <person name="Zhirakovskaya E."/>
        </authorList>
    </citation>
    <scope>NUCLEOTIDE SEQUENCE</scope>
</reference>
<evidence type="ECO:0000256" key="2">
    <source>
        <dbReference type="ARBA" id="ARBA00022679"/>
    </source>
</evidence>
<dbReference type="Gene3D" id="3.30.420.40">
    <property type="match status" value="1"/>
</dbReference>
<keyword evidence="3 5" id="KW-0418">Kinase</keyword>
<evidence type="ECO:0000256" key="3">
    <source>
        <dbReference type="ARBA" id="ARBA00022777"/>
    </source>
</evidence>
<evidence type="ECO:0000313" key="5">
    <source>
        <dbReference type="EMBL" id="VAW25975.1"/>
    </source>
</evidence>
<comment type="similarity">
    <text evidence="1">Belongs to the FGGY kinase family.</text>
</comment>
<keyword evidence="2 5" id="KW-0808">Transferase</keyword>
<dbReference type="EC" id="2.7.1.30" evidence="5"/>
<feature type="domain" description="Carbohydrate kinase FGGY N-terminal" evidence="4">
    <location>
        <begin position="4"/>
        <end position="99"/>
    </location>
</feature>
<feature type="non-terminal residue" evidence="5">
    <location>
        <position position="99"/>
    </location>
</feature>
<dbReference type="Pfam" id="PF00370">
    <property type="entry name" value="FGGY_N"/>
    <property type="match status" value="1"/>
</dbReference>
<organism evidence="5">
    <name type="scientific">hydrothermal vent metagenome</name>
    <dbReference type="NCBI Taxonomy" id="652676"/>
    <lineage>
        <taxon>unclassified sequences</taxon>
        <taxon>metagenomes</taxon>
        <taxon>ecological metagenomes</taxon>
    </lineage>
</organism>
<dbReference type="GO" id="GO:0005829">
    <property type="term" value="C:cytosol"/>
    <property type="evidence" value="ECO:0007669"/>
    <property type="project" value="TreeGrafter"/>
</dbReference>
<gene>
    <name evidence="5" type="ORF">MNBD_BACTEROID06-566</name>
</gene>
<dbReference type="GO" id="GO:0006071">
    <property type="term" value="P:glycerol metabolic process"/>
    <property type="evidence" value="ECO:0007669"/>
    <property type="project" value="TreeGrafter"/>
</dbReference>
<dbReference type="InterPro" id="IPR043129">
    <property type="entry name" value="ATPase_NBD"/>
</dbReference>
<dbReference type="SUPFAM" id="SSF53067">
    <property type="entry name" value="Actin-like ATPase domain"/>
    <property type="match status" value="1"/>
</dbReference>
<dbReference type="InterPro" id="IPR018484">
    <property type="entry name" value="FGGY_N"/>
</dbReference>
<proteinExistence type="inferred from homology"/>
<dbReference type="PANTHER" id="PTHR10196:SF69">
    <property type="entry name" value="GLYCEROL KINASE"/>
    <property type="match status" value="1"/>
</dbReference>
<dbReference type="AlphaFoldDB" id="A0A3B0U505"/>
<sequence length="99" mass="11175">MSKYILALDQGTTSSRAIIYNKDARPIATVQKALEQIFPKPGWVEHDPVEIWESQLKVARNVIIKAKARSENLVGIGITNQRETTVVWNRKTGKPIYNA</sequence>